<dbReference type="PANTHER" id="PTHR46246:SF1">
    <property type="entry name" value="GUANOSINE-3',5'-BIS(DIPHOSPHATE) 3'-PYROPHOSPHOHYDROLASE MESH1"/>
    <property type="match status" value="1"/>
</dbReference>
<dbReference type="EMBL" id="JBHTKA010000008">
    <property type="protein sequence ID" value="MFD1002171.1"/>
    <property type="molecule type" value="Genomic_DNA"/>
</dbReference>
<evidence type="ECO:0000313" key="3">
    <source>
        <dbReference type="Proteomes" id="UP001597112"/>
    </source>
</evidence>
<dbReference type="InterPro" id="IPR052194">
    <property type="entry name" value="MESH1"/>
</dbReference>
<organism evidence="2 3">
    <name type="scientific">Ohtaekwangia kribbensis</name>
    <dbReference type="NCBI Taxonomy" id="688913"/>
    <lineage>
        <taxon>Bacteria</taxon>
        <taxon>Pseudomonadati</taxon>
        <taxon>Bacteroidota</taxon>
        <taxon>Cytophagia</taxon>
        <taxon>Cytophagales</taxon>
        <taxon>Fulvivirgaceae</taxon>
        <taxon>Ohtaekwangia</taxon>
    </lineage>
</organism>
<dbReference type="SUPFAM" id="SSF109604">
    <property type="entry name" value="HD-domain/PDEase-like"/>
    <property type="match status" value="1"/>
</dbReference>
<sequence>MKKQWTIDEVQNIWQLASKLHDGQKYGGPNDGEKIEYINHIGSVAFEILNAIQHSEDIDADLAIKCAILHDTIEDTPFTYPKVKELFGQQVAHGVLALSKNDKIEDRLEKMLDSLRRIKEQPKEIWAVKLADRIVNLYQPPYYWNNDKKLKYIEEAEIILSELKDGNKYLADRLRDKIDGYHRFITGG</sequence>
<gene>
    <name evidence="2" type="ORF">ACFQ21_22795</name>
</gene>
<reference evidence="3" key="1">
    <citation type="journal article" date="2019" name="Int. J. Syst. Evol. Microbiol.">
        <title>The Global Catalogue of Microorganisms (GCM) 10K type strain sequencing project: providing services to taxonomists for standard genome sequencing and annotation.</title>
        <authorList>
            <consortium name="The Broad Institute Genomics Platform"/>
            <consortium name="The Broad Institute Genome Sequencing Center for Infectious Disease"/>
            <person name="Wu L."/>
            <person name="Ma J."/>
        </authorList>
    </citation>
    <scope>NUCLEOTIDE SEQUENCE [LARGE SCALE GENOMIC DNA]</scope>
    <source>
        <strain evidence="3">CCUG 58938</strain>
    </source>
</reference>
<dbReference type="PANTHER" id="PTHR46246">
    <property type="entry name" value="GUANOSINE-3',5'-BIS(DIPHOSPHATE) 3'-PYROPHOSPHOHYDROLASE MESH1"/>
    <property type="match status" value="1"/>
</dbReference>
<comment type="caution">
    <text evidence="2">The sequence shown here is derived from an EMBL/GenBank/DDBJ whole genome shotgun (WGS) entry which is preliminary data.</text>
</comment>
<protein>
    <submittedName>
        <fullName evidence="2">HD domain-containing protein</fullName>
    </submittedName>
</protein>
<evidence type="ECO:0000259" key="1">
    <source>
        <dbReference type="Pfam" id="PF01966"/>
    </source>
</evidence>
<feature type="domain" description="HD" evidence="1">
    <location>
        <begin position="47"/>
        <end position="136"/>
    </location>
</feature>
<name>A0ABW3K983_9BACT</name>
<keyword evidence="3" id="KW-1185">Reference proteome</keyword>
<dbReference type="InterPro" id="IPR006674">
    <property type="entry name" value="HD_domain"/>
</dbReference>
<dbReference type="Gene3D" id="1.10.3210.10">
    <property type="entry name" value="Hypothetical protein af1432"/>
    <property type="match status" value="1"/>
</dbReference>
<dbReference type="Pfam" id="PF01966">
    <property type="entry name" value="HD"/>
    <property type="match status" value="1"/>
</dbReference>
<dbReference type="Proteomes" id="UP001597112">
    <property type="component" value="Unassembled WGS sequence"/>
</dbReference>
<dbReference type="RefSeq" id="WP_377583018.1">
    <property type="nucleotide sequence ID" value="NZ_JBHTKA010000008.1"/>
</dbReference>
<proteinExistence type="predicted"/>
<accession>A0ABW3K983</accession>
<evidence type="ECO:0000313" key="2">
    <source>
        <dbReference type="EMBL" id="MFD1002171.1"/>
    </source>
</evidence>